<reference evidence="2" key="1">
    <citation type="journal article" date="2025" name="Aquaculture">
        <title>Assessment of the bioflocculant production and safety properties of Metabacillus hrfriensis sp. nov. based on phenotypic and whole-genome sequencing analysis.</title>
        <authorList>
            <person name="Zhang R."/>
            <person name="Zhao Z."/>
            <person name="Luo L."/>
            <person name="Wang S."/>
            <person name="Guo K."/>
            <person name="Xu W."/>
        </authorList>
    </citation>
    <scope>NUCLEOTIDE SEQUENCE [LARGE SCALE GENOMIC DNA]</scope>
    <source>
        <strain evidence="2">CT-WN-B3</strain>
    </source>
</reference>
<proteinExistence type="predicted"/>
<keyword evidence="1" id="KW-0282">Flagellum</keyword>
<name>A0ACD4RBI9_9BACI</name>
<evidence type="ECO:0000313" key="2">
    <source>
        <dbReference type="Proteomes" id="UP001226091"/>
    </source>
</evidence>
<keyword evidence="1" id="KW-0966">Cell projection</keyword>
<keyword evidence="2" id="KW-1185">Reference proteome</keyword>
<protein>
    <submittedName>
        <fullName evidence="1">Flagellar protein FlgN</fullName>
    </submittedName>
</protein>
<organism evidence="1 2">
    <name type="scientific">Metabacillus hrfriensis</name>
    <dbReference type="NCBI Taxonomy" id="3048891"/>
    <lineage>
        <taxon>Bacteria</taxon>
        <taxon>Bacillati</taxon>
        <taxon>Bacillota</taxon>
        <taxon>Bacilli</taxon>
        <taxon>Bacillales</taxon>
        <taxon>Bacillaceae</taxon>
        <taxon>Metabacillus</taxon>
    </lineage>
</organism>
<keyword evidence="1" id="KW-0969">Cilium</keyword>
<dbReference type="Proteomes" id="UP001226091">
    <property type="component" value="Chromosome"/>
</dbReference>
<gene>
    <name evidence="1" type="ORF">QLQ22_24620</name>
</gene>
<accession>A0ACD4RBI9</accession>
<evidence type="ECO:0000313" key="1">
    <source>
        <dbReference type="EMBL" id="WHZ57783.1"/>
    </source>
</evidence>
<dbReference type="EMBL" id="CP126116">
    <property type="protein sequence ID" value="WHZ57783.1"/>
    <property type="molecule type" value="Genomic_DNA"/>
</dbReference>
<sequence>MNSKEVLGTDIIRARIAEREYGGKKQVPITEEDIRKIYIEETGNKPPAKIKVYHSDDYKGSKSADSGFDGTIIHFFDSEKGINQSYTITRGSEHKEGNSYEDKPLDWIYNAMGIFSGVNESQFDSALQFEILVSDEIDKNLEYEYKLLNAKGVDLPNKEIPLKKIGVGHSLGGNLIQMLSIINGDFENVYAINDAPPSAYQLATIDSEFRGSLYTKYNIKESDFNKIYTIPPVELKAFAENYYKEKGKNIHHLTNEEDMLFAAFDLRGFLNLGSRTILDSDPDFVSIRDRIGNLSDEDLHEMQKFLVKYAPAYRVGGYNGLIKAMTGIDLVLLQDLKSTWSDFSITDNPVDTLDSVWETVKNFDEITVNLKDFALQLPQLIKNLPVLLSIFTNLTSGEIDLIVDELKGMEKDVKEIQSLIASLADLTAMDGLLTLNPIEFVQKMFTIKDLFEAIDAKIDQLFGRFDTIKAIIKEAKVEFGEAAEGHSLQQVSNALAKKGRRYEGGSLFIFKVGGNGQKIEVNLSSAVRIYQSGMDSYDDQEAALRRYQRAFEAVFFEDYERRKGDLLSKIHDMESNPRSYRKLLAIGSEYEVKSIHVHEQIKALPAVFSDRLDVTVLHFQDQFDKGRKLISSIKTSIEKMFQEEKDIASIFDLR</sequence>